<feature type="transmembrane region" description="Helical" evidence="1">
    <location>
        <begin position="6"/>
        <end position="27"/>
    </location>
</feature>
<feature type="transmembrane region" description="Helical" evidence="1">
    <location>
        <begin position="395"/>
        <end position="419"/>
    </location>
</feature>
<accession>A0ABP8NMB9</accession>
<keyword evidence="3" id="KW-1185">Reference proteome</keyword>
<feature type="transmembrane region" description="Helical" evidence="1">
    <location>
        <begin position="249"/>
        <end position="269"/>
    </location>
</feature>
<keyword evidence="1" id="KW-0812">Transmembrane</keyword>
<keyword evidence="1" id="KW-0472">Membrane</keyword>
<evidence type="ECO:0000313" key="3">
    <source>
        <dbReference type="Proteomes" id="UP001501175"/>
    </source>
</evidence>
<comment type="caution">
    <text evidence="2">The sequence shown here is derived from an EMBL/GenBank/DDBJ whole genome shotgun (WGS) entry which is preliminary data.</text>
</comment>
<protein>
    <recommendedName>
        <fullName evidence="4">Glycosyltransferase RgtA/B/C/D-like domain-containing protein</fullName>
    </recommendedName>
</protein>
<gene>
    <name evidence="2" type="ORF">GCM10023189_53260</name>
</gene>
<organism evidence="2 3">
    <name type="scientific">Nibrella saemangeumensis</name>
    <dbReference type="NCBI Taxonomy" id="1084526"/>
    <lineage>
        <taxon>Bacteria</taxon>
        <taxon>Pseudomonadati</taxon>
        <taxon>Bacteroidota</taxon>
        <taxon>Cytophagia</taxon>
        <taxon>Cytophagales</taxon>
        <taxon>Spirosomataceae</taxon>
        <taxon>Nibrella</taxon>
    </lineage>
</organism>
<feature type="transmembrane region" description="Helical" evidence="1">
    <location>
        <begin position="338"/>
        <end position="358"/>
    </location>
</feature>
<feature type="transmembrane region" description="Helical" evidence="1">
    <location>
        <begin position="221"/>
        <end position="237"/>
    </location>
</feature>
<proteinExistence type="predicted"/>
<dbReference type="RefSeq" id="WP_345248880.1">
    <property type="nucleotide sequence ID" value="NZ_BAABHD010000083.1"/>
</dbReference>
<feature type="transmembrane region" description="Helical" evidence="1">
    <location>
        <begin position="47"/>
        <end position="65"/>
    </location>
</feature>
<dbReference type="EMBL" id="BAABHD010000083">
    <property type="protein sequence ID" value="GAA4468266.1"/>
    <property type="molecule type" value="Genomic_DNA"/>
</dbReference>
<evidence type="ECO:0000256" key="1">
    <source>
        <dbReference type="SAM" id="Phobius"/>
    </source>
</evidence>
<keyword evidence="1" id="KW-1133">Transmembrane helix</keyword>
<evidence type="ECO:0008006" key="4">
    <source>
        <dbReference type="Google" id="ProtNLM"/>
    </source>
</evidence>
<dbReference type="Proteomes" id="UP001501175">
    <property type="component" value="Unassembled WGS sequence"/>
</dbReference>
<name>A0ABP8NMB9_9BACT</name>
<feature type="transmembrane region" description="Helical" evidence="1">
    <location>
        <begin position="144"/>
        <end position="162"/>
    </location>
</feature>
<sequence>MPSFDTSPVLYWIPVYLLCWGLLWLAIRDESSADSRDGKVRRAGRCFVPAALVLLFLLRLPSIVYNQEINPDESQIITQAMTLRQDPVYFRSVDGTTGGPLDSYFLILPSFLGFPFDYITAHLTAYGLVAVSLWLLFRTAQVWFGTRAARLALLPLVLLLGLTRNGDFIHYSSELVPVALLSWGYYLYARHLNNSVPSVRHIALIGLLMGMVPFGKLQGTPLAAVVGLFVALDVLFRQRLTASDKIRRLGALGAGGLAFPALAVLLAWLGGVYDDFVTFYIVGNVQYAGEYRLVENLLRLPYFFRKGTEFDWLVKLTIGVWLVALVVGLLRGFRRGRLPWMVVGFLATLLPVTLYAITRTGSEYVHYLFFLMGPLMLWLAYGWSVILASLQQTRGVVAIGGLVSAVFLGMFAVDAWQLYQQGMPLNPYPSNRQEGWRLQQTPVSTVITKYADPGEKLAVWGWRCDYYVQAQMPQGVAENHTIRSVFDNPLKEAYQRRYYRNMTQSLPPVFVDAVGSQNLWMTDRATQGHESYPPLGEFIKTHYRYVGLVNDTRIYVRVDRVARYDQTLKPMANLIE</sequence>
<feature type="transmembrane region" description="Helical" evidence="1">
    <location>
        <begin position="364"/>
        <end position="383"/>
    </location>
</feature>
<evidence type="ECO:0000313" key="2">
    <source>
        <dbReference type="EMBL" id="GAA4468266.1"/>
    </source>
</evidence>
<feature type="transmembrane region" description="Helical" evidence="1">
    <location>
        <begin position="118"/>
        <end position="137"/>
    </location>
</feature>
<feature type="transmembrane region" description="Helical" evidence="1">
    <location>
        <begin position="312"/>
        <end position="331"/>
    </location>
</feature>
<reference evidence="3" key="1">
    <citation type="journal article" date="2019" name="Int. J. Syst. Evol. Microbiol.">
        <title>The Global Catalogue of Microorganisms (GCM) 10K type strain sequencing project: providing services to taxonomists for standard genome sequencing and annotation.</title>
        <authorList>
            <consortium name="The Broad Institute Genomics Platform"/>
            <consortium name="The Broad Institute Genome Sequencing Center for Infectious Disease"/>
            <person name="Wu L."/>
            <person name="Ma J."/>
        </authorList>
    </citation>
    <scope>NUCLEOTIDE SEQUENCE [LARGE SCALE GENOMIC DNA]</scope>
    <source>
        <strain evidence="3">JCM 17927</strain>
    </source>
</reference>